<keyword evidence="2" id="KW-1185">Reference proteome</keyword>
<dbReference type="AlphaFoldDB" id="A0A975GMZ7"/>
<gene>
    <name evidence="1" type="ORF">dnm_023760</name>
</gene>
<proteinExistence type="predicted"/>
<reference evidence="1" key="1">
    <citation type="journal article" date="2021" name="Microb. Physiol.">
        <title>Proteogenomic Insights into the Physiology of Marine, Sulfate-Reducing, Filamentous Desulfonema limicola and Desulfonema magnum.</title>
        <authorList>
            <person name="Schnaars V."/>
            <person name="Wohlbrand L."/>
            <person name="Scheve S."/>
            <person name="Hinrichs C."/>
            <person name="Reinhardt R."/>
            <person name="Rabus R."/>
        </authorList>
    </citation>
    <scope>NUCLEOTIDE SEQUENCE</scope>
    <source>
        <strain evidence="1">4be13</strain>
    </source>
</reference>
<accession>A0A975GMZ7</accession>
<dbReference type="Proteomes" id="UP000663722">
    <property type="component" value="Chromosome"/>
</dbReference>
<name>A0A975GMZ7_9BACT</name>
<protein>
    <submittedName>
        <fullName evidence="1">Uncharacterized protein</fullName>
    </submittedName>
</protein>
<evidence type="ECO:0000313" key="1">
    <source>
        <dbReference type="EMBL" id="QTA86353.1"/>
    </source>
</evidence>
<evidence type="ECO:0000313" key="2">
    <source>
        <dbReference type="Proteomes" id="UP000663722"/>
    </source>
</evidence>
<dbReference type="EMBL" id="CP061800">
    <property type="protein sequence ID" value="QTA86353.1"/>
    <property type="molecule type" value="Genomic_DNA"/>
</dbReference>
<organism evidence="1 2">
    <name type="scientific">Desulfonema magnum</name>
    <dbReference type="NCBI Taxonomy" id="45655"/>
    <lineage>
        <taxon>Bacteria</taxon>
        <taxon>Pseudomonadati</taxon>
        <taxon>Thermodesulfobacteriota</taxon>
        <taxon>Desulfobacteria</taxon>
        <taxon>Desulfobacterales</taxon>
        <taxon>Desulfococcaceae</taxon>
        <taxon>Desulfonema</taxon>
    </lineage>
</organism>
<dbReference type="KEGG" id="dmm:dnm_023760"/>
<sequence length="52" mass="5887">MGPGAFVAVFWQRRHREPVRKAIPNAAREAGKGADTVPDTCFKRRVLKKIRP</sequence>